<dbReference type="Pfam" id="PF04303">
    <property type="entry name" value="PrpF"/>
    <property type="match status" value="1"/>
</dbReference>
<comment type="similarity">
    <text evidence="1">Belongs to the PrpF family.</text>
</comment>
<dbReference type="PANTHER" id="PTHR43709">
    <property type="entry name" value="ACONITATE ISOMERASE-RELATED"/>
    <property type="match status" value="1"/>
</dbReference>
<evidence type="ECO:0000256" key="1">
    <source>
        <dbReference type="ARBA" id="ARBA00007673"/>
    </source>
</evidence>
<dbReference type="InParanoid" id="L8FVA2"/>
<name>L8FVA2_PSED2</name>
<dbReference type="OrthoDB" id="10267539at2759"/>
<organism evidence="3 4">
    <name type="scientific">Pseudogymnoascus destructans (strain ATCC MYA-4855 / 20631-21)</name>
    <name type="common">Bat white-nose syndrome fungus</name>
    <name type="synonym">Geomyces destructans</name>
    <dbReference type="NCBI Taxonomy" id="658429"/>
    <lineage>
        <taxon>Eukaryota</taxon>
        <taxon>Fungi</taxon>
        <taxon>Dikarya</taxon>
        <taxon>Ascomycota</taxon>
        <taxon>Pezizomycotina</taxon>
        <taxon>Leotiomycetes</taxon>
        <taxon>Thelebolales</taxon>
        <taxon>Thelebolaceae</taxon>
        <taxon>Pseudogymnoascus</taxon>
    </lineage>
</organism>
<reference evidence="4" key="1">
    <citation type="submission" date="2010-09" db="EMBL/GenBank/DDBJ databases">
        <title>The genome sequence of Geomyces destructans 20631-21.</title>
        <authorList>
            <consortium name="The Broad Institute Genome Sequencing Platform"/>
            <person name="Cuomo C.A."/>
            <person name="Blehert D.S."/>
            <person name="Lorch J.M."/>
            <person name="Young S.K."/>
            <person name="Zeng Q."/>
            <person name="Gargeya S."/>
            <person name="Fitzgerald M."/>
            <person name="Haas B."/>
            <person name="Abouelleil A."/>
            <person name="Alvarado L."/>
            <person name="Arachchi H.M."/>
            <person name="Berlin A."/>
            <person name="Brown A."/>
            <person name="Chapman S.B."/>
            <person name="Chen Z."/>
            <person name="Dunbar C."/>
            <person name="Freedman E."/>
            <person name="Gearin G."/>
            <person name="Gellesch M."/>
            <person name="Goldberg J."/>
            <person name="Griggs A."/>
            <person name="Gujja S."/>
            <person name="Heiman D."/>
            <person name="Howarth C."/>
            <person name="Larson L."/>
            <person name="Lui A."/>
            <person name="MacDonald P.J.P."/>
            <person name="Montmayeur A."/>
            <person name="Murphy C."/>
            <person name="Neiman D."/>
            <person name="Pearson M."/>
            <person name="Priest M."/>
            <person name="Roberts A."/>
            <person name="Saif S."/>
            <person name="Shea T."/>
            <person name="Shenoy N."/>
            <person name="Sisk P."/>
            <person name="Stolte C."/>
            <person name="Sykes S."/>
            <person name="Wortman J."/>
            <person name="Nusbaum C."/>
            <person name="Birren B."/>
        </authorList>
    </citation>
    <scope>NUCLEOTIDE SEQUENCE [LARGE SCALE GENOMIC DNA]</scope>
    <source>
        <strain evidence="4">ATCC MYA-4855 / 20631-21</strain>
    </source>
</reference>
<dbReference type="HOGENOM" id="CLU_026443_0_0_1"/>
<evidence type="ECO:0000256" key="2">
    <source>
        <dbReference type="ARBA" id="ARBA00023235"/>
    </source>
</evidence>
<keyword evidence="4" id="KW-1185">Reference proteome</keyword>
<dbReference type="EMBL" id="GL573321">
    <property type="protein sequence ID" value="ELR03651.1"/>
    <property type="molecule type" value="Genomic_DNA"/>
</dbReference>
<protein>
    <submittedName>
        <fullName evidence="3">Uncharacterized protein</fullName>
    </submittedName>
</protein>
<gene>
    <name evidence="3" type="ORF">GMDG_06298</name>
</gene>
<evidence type="ECO:0000313" key="3">
    <source>
        <dbReference type="EMBL" id="ELR03651.1"/>
    </source>
</evidence>
<evidence type="ECO:0000313" key="4">
    <source>
        <dbReference type="Proteomes" id="UP000011064"/>
    </source>
</evidence>
<dbReference type="AlphaFoldDB" id="L8FVA2"/>
<dbReference type="Proteomes" id="UP000011064">
    <property type="component" value="Unassembled WGS sequence"/>
</dbReference>
<proteinExistence type="inferred from homology"/>
<dbReference type="GO" id="GO:0016853">
    <property type="term" value="F:isomerase activity"/>
    <property type="evidence" value="ECO:0007669"/>
    <property type="project" value="UniProtKB-KW"/>
</dbReference>
<dbReference type="PANTHER" id="PTHR43709:SF2">
    <property type="entry name" value="DUF453 DOMAIN PROTEIN (AFU_ORTHOLOGUE AFUA_6G00360)"/>
    <property type="match status" value="1"/>
</dbReference>
<sequence>MPTMPLTSSNMCRCMTMASPRHLKLRGSSWRSLTQVNSAALPRAEGNVPSARLARCQNPKRGYEPPRHFLVGSYGRITPIKSLPRTGTRLYTTTPTALKPQHPLPASYYRGGTSRAPILHLSSLPRTPSLWPPLFRTILGSPDPFGRQLNGLGGGISSLSKLCLVGPSAREGVDVDFTFVQMGIRDGVLDYRGSCGNMTAGVAAFAVDEGLVEVPPAGKDGEEGGEAVVRIYNTNTGKLIEATVPVIAGEVAAVGDFAISGVPGTGACIKLAFLEPAGSVTGRLLPTGGGMDVFDGVEATCIDASNPCVFVEAESMGVSGTILPAEMGGHPDLLRRLESIRCQAAVRMGMCSRIEDTPAGVPKISLVSPPTGNEGERGEGGVDIVVRAVSTGDPHGAVPISVGVSVAAAAGVEGSVVARVMKGGRRGEGVVVAHPSGRMVVDARFEGGRLERAVVFRTARRIMRGWVYV</sequence>
<dbReference type="VEuPathDB" id="FungiDB:GMDG_06298"/>
<dbReference type="InterPro" id="IPR007400">
    <property type="entry name" value="PrpF-like"/>
</dbReference>
<dbReference type="SUPFAM" id="SSF54506">
    <property type="entry name" value="Diaminopimelate epimerase-like"/>
    <property type="match status" value="2"/>
</dbReference>
<dbReference type="Gene3D" id="3.10.310.10">
    <property type="entry name" value="Diaminopimelate Epimerase, Chain A, domain 1"/>
    <property type="match status" value="2"/>
</dbReference>
<dbReference type="STRING" id="658429.L8FVA2"/>
<accession>L8FVA2</accession>
<keyword evidence="2" id="KW-0413">Isomerase</keyword>